<name>E3T4X9_CROVB</name>
<dbReference type="Proteomes" id="UP000029781">
    <property type="component" value="Segment"/>
</dbReference>
<organismHost>
    <name type="scientific">Cafeteria roenbergensis</name>
    <name type="common">Marine flagellate</name>
    <dbReference type="NCBI Taxonomy" id="33653"/>
</organismHost>
<dbReference type="GeneID" id="9887611"/>
<keyword evidence="2" id="KW-1185">Reference proteome</keyword>
<proteinExistence type="predicted"/>
<dbReference type="EMBL" id="GU244497">
    <property type="protein sequence ID" value="ADO67242.1"/>
    <property type="molecule type" value="Genomic_DNA"/>
</dbReference>
<dbReference type="RefSeq" id="YP_003969841.1">
    <property type="nucleotide sequence ID" value="NC_014637.1"/>
</dbReference>
<sequence>MPDQKQTKEIMKPRRKMGKTLLVNSQHNSDTQIDASYFNNTNLTGLVKTTYKDGKFFLLFGDYLQAKDALNKLKKEFNYFVKFVHYNIFFKCSQLVNETPTKDFEHTTFKEAMRKLVQEKTNGHVLYAPRLYLTSDKKKYVGCGNITVDTKECEEELLNRDGSLKFSKIGENNRFEVAFYRFRQGRDDVITNKAPYHDVNAN</sequence>
<evidence type="ECO:0000313" key="1">
    <source>
        <dbReference type="EMBL" id="ADO67242.1"/>
    </source>
</evidence>
<organism evidence="1 2">
    <name type="scientific">Cafeteria roenbergensis virus (strain BV-PW1)</name>
    <name type="common">CroV</name>
    <dbReference type="NCBI Taxonomy" id="693272"/>
    <lineage>
        <taxon>Viruses</taxon>
        <taxon>Varidnaviria</taxon>
        <taxon>Bamfordvirae</taxon>
        <taxon>Nucleocytoviricota</taxon>
        <taxon>Megaviricetes</taxon>
        <taxon>Imitervirales</taxon>
        <taxon>Mimiviridae</taxon>
        <taxon>Aliimimivirinae</taxon>
        <taxon>Rheavirus</taxon>
        <taxon>Rheavirus sinusmexicani</taxon>
    </lineage>
</organism>
<protein>
    <submittedName>
        <fullName evidence="1">Uncharacterized protein</fullName>
    </submittedName>
</protein>
<gene>
    <name evidence="1" type="ORF">crov209</name>
</gene>
<accession>E3T4X9</accession>
<evidence type="ECO:0000313" key="2">
    <source>
        <dbReference type="Proteomes" id="UP000029781"/>
    </source>
</evidence>
<reference evidence="1 2" key="1">
    <citation type="journal article" date="2010" name="Proc. Natl. Acad. Sci. U.S.A.">
        <title>Giant virus with a remarkable complement of genes infects marine zooplankton.</title>
        <authorList>
            <person name="Fischer M.G."/>
            <person name="Allen M.J."/>
            <person name="Wilson W.H."/>
            <person name="Suttle C.A."/>
        </authorList>
    </citation>
    <scope>NUCLEOTIDE SEQUENCE [LARGE SCALE GENOMIC DNA]</scope>
    <source>
        <strain evidence="1 2">BV-PW1</strain>
    </source>
</reference>
<dbReference type="KEGG" id="vg:9887611"/>